<keyword evidence="2" id="KW-0067">ATP-binding</keyword>
<accession>A0A5N5Q8X0</accession>
<dbReference type="GO" id="GO:0004386">
    <property type="term" value="F:helicase activity"/>
    <property type="evidence" value="ECO:0007669"/>
    <property type="project" value="UniProtKB-KW"/>
</dbReference>
<reference evidence="2 3" key="1">
    <citation type="journal article" date="2019" name="Fungal Biol. Biotechnol.">
        <title>Draft genome sequence of fastidious pathogen Ceratobasidium theobromae, which causes vascular-streak dieback in Theobroma cacao.</title>
        <authorList>
            <person name="Ali S.S."/>
            <person name="Asman A."/>
            <person name="Shao J."/>
            <person name="Firmansyah A.P."/>
            <person name="Susilo A.W."/>
            <person name="Rosmana A."/>
            <person name="McMahon P."/>
            <person name="Junaid M."/>
            <person name="Guest D."/>
            <person name="Kheng T.Y."/>
            <person name="Meinhardt L.W."/>
            <person name="Bailey B.A."/>
        </authorList>
    </citation>
    <scope>NUCLEOTIDE SEQUENCE [LARGE SCALE GENOMIC DNA]</scope>
    <source>
        <strain evidence="2 3">CT2</strain>
    </source>
</reference>
<dbReference type="EMBL" id="SSOP01000715">
    <property type="protein sequence ID" value="KAB5587868.1"/>
    <property type="molecule type" value="Genomic_DNA"/>
</dbReference>
<keyword evidence="2" id="KW-0378">Hydrolase</keyword>
<keyword evidence="3" id="KW-1185">Reference proteome</keyword>
<keyword evidence="2" id="KW-0347">Helicase</keyword>
<sequence length="209" mass="22702">MQVSRVSNIPLTTHLTLTDVTGTKRKQGSATGASGHKKMTGSLFPSEAKLTAAQEHWNLYCQNLQDEQNLPVPMGPVGPQFSFLDGDHDVGMDDFRGMTTENLWVSLGLPGVTQFLFGEPGSVGKAATIPKWHQIAGSLTILRGLFMEKLDQHACPTMLCDDVGLGKTLQIIGAIIMISHLHAQQEKHPDKSLVPPPFAIGKSTVHYCF</sequence>
<dbReference type="Gene3D" id="3.40.50.10810">
    <property type="entry name" value="Tandem AAA-ATPase domain"/>
    <property type="match status" value="1"/>
</dbReference>
<comment type="caution">
    <text evidence="2">The sequence shown here is derived from an EMBL/GenBank/DDBJ whole genome shotgun (WGS) entry which is preliminary data.</text>
</comment>
<proteinExistence type="predicted"/>
<dbReference type="Proteomes" id="UP000383932">
    <property type="component" value="Unassembled WGS sequence"/>
</dbReference>
<organism evidence="2 3">
    <name type="scientific">Ceratobasidium theobromae</name>
    <dbReference type="NCBI Taxonomy" id="1582974"/>
    <lineage>
        <taxon>Eukaryota</taxon>
        <taxon>Fungi</taxon>
        <taxon>Dikarya</taxon>
        <taxon>Basidiomycota</taxon>
        <taxon>Agaricomycotina</taxon>
        <taxon>Agaricomycetes</taxon>
        <taxon>Cantharellales</taxon>
        <taxon>Ceratobasidiaceae</taxon>
        <taxon>Ceratobasidium</taxon>
    </lineage>
</organism>
<keyword evidence="2" id="KW-0547">Nucleotide-binding</keyword>
<dbReference type="AlphaFoldDB" id="A0A5N5Q8X0"/>
<gene>
    <name evidence="2" type="ORF">CTheo_8690</name>
</gene>
<name>A0A5N5Q8X0_9AGAM</name>
<dbReference type="InterPro" id="IPR038718">
    <property type="entry name" value="SNF2-like_sf"/>
</dbReference>
<dbReference type="OrthoDB" id="3270319at2759"/>
<dbReference type="SUPFAM" id="SSF52540">
    <property type="entry name" value="P-loop containing nucleoside triphosphate hydrolases"/>
    <property type="match status" value="1"/>
</dbReference>
<evidence type="ECO:0000313" key="3">
    <source>
        <dbReference type="Proteomes" id="UP000383932"/>
    </source>
</evidence>
<evidence type="ECO:0000256" key="1">
    <source>
        <dbReference type="SAM" id="MobiDB-lite"/>
    </source>
</evidence>
<feature type="region of interest" description="Disordered" evidence="1">
    <location>
        <begin position="20"/>
        <end position="41"/>
    </location>
</feature>
<evidence type="ECO:0000313" key="2">
    <source>
        <dbReference type="EMBL" id="KAB5587868.1"/>
    </source>
</evidence>
<protein>
    <submittedName>
        <fullName evidence="2">ATP-dependent helicase</fullName>
    </submittedName>
</protein>
<dbReference type="InterPro" id="IPR027417">
    <property type="entry name" value="P-loop_NTPase"/>
</dbReference>